<sequence>MEAKPIVKTKILRIFFLLVIIICTSCRENNPIETTLKNEVFIKSDKEHSEAYFLIATANISKSIIAKSQIAQQESSESKIWQISK</sequence>
<feature type="non-terminal residue" evidence="1">
    <location>
        <position position="85"/>
    </location>
</feature>
<proteinExistence type="predicted"/>
<protein>
    <submittedName>
        <fullName evidence="1">Uncharacterized protein</fullName>
    </submittedName>
</protein>
<reference evidence="1 2" key="1">
    <citation type="journal article" date="2018" name="Syst. Appl. Microbiol.">
        <title>Flavobacterium circumlabens sp. nov. and Flavobacterium cupreum sp. nov., two psychrotrophic species isolated from Antarctic environmental samples.</title>
        <authorList>
            <person name="Kralova S."/>
            <person name="Busse H.J."/>
            <person name="Svec P."/>
            <person name="Maslanova I."/>
            <person name="Stankova E."/>
            <person name="Bartak M."/>
            <person name="Sedlacek I."/>
        </authorList>
    </citation>
    <scope>NUCLEOTIDE SEQUENCE [LARGE SCALE GENOMIC DNA]</scope>
    <source>
        <strain evidence="1 2">CCM 8828</strain>
    </source>
</reference>
<dbReference type="Proteomes" id="UP000298340">
    <property type="component" value="Unassembled WGS sequence"/>
</dbReference>
<name>A0A4Y7U442_9FLAO</name>
<dbReference type="EMBL" id="QWDN01001173">
    <property type="protein sequence ID" value="TEB40552.1"/>
    <property type="molecule type" value="Genomic_DNA"/>
</dbReference>
<gene>
    <name evidence="1" type="ORF">D0809_30030</name>
</gene>
<evidence type="ECO:0000313" key="1">
    <source>
        <dbReference type="EMBL" id="TEB40552.1"/>
    </source>
</evidence>
<dbReference type="AlphaFoldDB" id="A0A4Y7U442"/>
<evidence type="ECO:0000313" key="2">
    <source>
        <dbReference type="Proteomes" id="UP000298340"/>
    </source>
</evidence>
<organism evidence="1 2">
    <name type="scientific">Flavobacterium circumlabens</name>
    <dbReference type="NCBI Taxonomy" id="2133765"/>
    <lineage>
        <taxon>Bacteria</taxon>
        <taxon>Pseudomonadati</taxon>
        <taxon>Bacteroidota</taxon>
        <taxon>Flavobacteriia</taxon>
        <taxon>Flavobacteriales</taxon>
        <taxon>Flavobacteriaceae</taxon>
        <taxon>Flavobacterium</taxon>
    </lineage>
</organism>
<comment type="caution">
    <text evidence="1">The sequence shown here is derived from an EMBL/GenBank/DDBJ whole genome shotgun (WGS) entry which is preliminary data.</text>
</comment>
<accession>A0A4Y7U442</accession>